<evidence type="ECO:0000259" key="1">
    <source>
        <dbReference type="SMART" id="SM00933"/>
    </source>
</evidence>
<keyword evidence="3" id="KW-1185">Reference proteome</keyword>
<dbReference type="Pfam" id="PF09376">
    <property type="entry name" value="NurA"/>
    <property type="match status" value="1"/>
</dbReference>
<proteinExistence type="predicted"/>
<dbReference type="SMART" id="SM00933">
    <property type="entry name" value="NurA"/>
    <property type="match status" value="1"/>
</dbReference>
<gene>
    <name evidence="2" type="ORF">AKJ41_00785</name>
</gene>
<organism evidence="2 3">
    <name type="scientific">candidate division MSBL1 archaeon SCGC-AAA259O05</name>
    <dbReference type="NCBI Taxonomy" id="1698271"/>
    <lineage>
        <taxon>Archaea</taxon>
        <taxon>Methanobacteriati</taxon>
        <taxon>Methanobacteriota</taxon>
        <taxon>candidate division MSBL1</taxon>
    </lineage>
</organism>
<dbReference type="InterPro" id="IPR018977">
    <property type="entry name" value="NurA_domain"/>
</dbReference>
<protein>
    <recommendedName>
        <fullName evidence="1">NurA domain-containing protein</fullName>
    </recommendedName>
</protein>
<feature type="domain" description="NurA" evidence="1">
    <location>
        <begin position="77"/>
        <end position="360"/>
    </location>
</feature>
<evidence type="ECO:0000313" key="2">
    <source>
        <dbReference type="EMBL" id="KXB01621.1"/>
    </source>
</evidence>
<accession>A0A133V5B1</accession>
<sequence length="391" mass="43848">MISASKDSISLSEQQHLEDKIGKIAEKIRAQGEKRRLLAKVIREAKKDFKLPVDDEKLQLVESEMVYKVGKAPLEDLTIGGVDGGVLNKPLHGLDLILVRAIAAIFSYEDGELVSADYHPNEMPIPQLINVHEPLNSRELDVLVGMKRQLKELKVAEEALEAPNIDALMLDGSIVPQYTDHSSGARLRELYKEITDSFTDLYRKCRNRDVLLLGAVKDSRSARLVKIFRNKIFSKVLENADLPEAGVSSLDENKDVLTVSRDTAFLDYLLEAGERSFTFAYADAPAHLLEDLKDWKNKIFAFYVKPVSYDRPARVEFVADPKQVSEKAGRAASLINSLSADHEACALPSVLIEADARAALPEEEISILRDNITDRLEPSTMLDLRRERRPF</sequence>
<evidence type="ECO:0000313" key="3">
    <source>
        <dbReference type="Proteomes" id="UP000070344"/>
    </source>
</evidence>
<name>A0A133V5B1_9EURY</name>
<reference evidence="2 3" key="1">
    <citation type="journal article" date="2016" name="Sci. Rep.">
        <title>Metabolic traits of an uncultured archaeal lineage -MSBL1- from brine pools of the Red Sea.</title>
        <authorList>
            <person name="Mwirichia R."/>
            <person name="Alam I."/>
            <person name="Rashid M."/>
            <person name="Vinu M."/>
            <person name="Ba-Alawi W."/>
            <person name="Anthony Kamau A."/>
            <person name="Kamanda Ngugi D."/>
            <person name="Goker M."/>
            <person name="Klenk H.P."/>
            <person name="Bajic V."/>
            <person name="Stingl U."/>
        </authorList>
    </citation>
    <scope>NUCLEOTIDE SEQUENCE [LARGE SCALE GENOMIC DNA]</scope>
    <source>
        <strain evidence="2">SCGC-AAA259O05</strain>
    </source>
</reference>
<dbReference type="Proteomes" id="UP000070344">
    <property type="component" value="Unassembled WGS sequence"/>
</dbReference>
<dbReference type="EMBL" id="LHXV01000006">
    <property type="protein sequence ID" value="KXB01621.1"/>
    <property type="molecule type" value="Genomic_DNA"/>
</dbReference>
<comment type="caution">
    <text evidence="2">The sequence shown here is derived from an EMBL/GenBank/DDBJ whole genome shotgun (WGS) entry which is preliminary data.</text>
</comment>
<dbReference type="AlphaFoldDB" id="A0A133V5B1"/>